<name>A0A0R3S2J1_9BILA</name>
<dbReference type="WBParaSite" id="EEL_0000893001-mRNA-1">
    <property type="protein sequence ID" value="EEL_0000893001-mRNA-1"/>
    <property type="gene ID" value="EEL_0000893001"/>
</dbReference>
<organism evidence="3 4">
    <name type="scientific">Elaeophora elaphi</name>
    <dbReference type="NCBI Taxonomy" id="1147741"/>
    <lineage>
        <taxon>Eukaryota</taxon>
        <taxon>Metazoa</taxon>
        <taxon>Ecdysozoa</taxon>
        <taxon>Nematoda</taxon>
        <taxon>Chromadorea</taxon>
        <taxon>Rhabditida</taxon>
        <taxon>Spirurina</taxon>
        <taxon>Spiruromorpha</taxon>
        <taxon>Filarioidea</taxon>
        <taxon>Onchocercidae</taxon>
        <taxon>Elaeophora</taxon>
    </lineage>
</organism>
<feature type="domain" description="PPM-type phosphatase" evidence="2">
    <location>
        <begin position="55"/>
        <end position="114"/>
    </location>
</feature>
<dbReference type="STRING" id="1147741.A0A0R3S2J1"/>
<dbReference type="AlphaFoldDB" id="A0A0R3S2J1"/>
<dbReference type="SUPFAM" id="SSF81606">
    <property type="entry name" value="PP2C-like"/>
    <property type="match status" value="1"/>
</dbReference>
<accession>A0A0R3S2J1</accession>
<dbReference type="Proteomes" id="UP000050640">
    <property type="component" value="Unplaced"/>
</dbReference>
<feature type="region of interest" description="Disordered" evidence="1">
    <location>
        <begin position="1"/>
        <end position="20"/>
    </location>
</feature>
<evidence type="ECO:0000313" key="3">
    <source>
        <dbReference type="Proteomes" id="UP000050640"/>
    </source>
</evidence>
<proteinExistence type="predicted"/>
<dbReference type="InterPro" id="IPR036457">
    <property type="entry name" value="PPM-type-like_dom_sf"/>
</dbReference>
<dbReference type="Gene3D" id="3.60.40.10">
    <property type="entry name" value="PPM-type phosphatase domain"/>
    <property type="match status" value="1"/>
</dbReference>
<feature type="compositionally biased region" description="Low complexity" evidence="1">
    <location>
        <begin position="1"/>
        <end position="16"/>
    </location>
</feature>
<dbReference type="InterPro" id="IPR001932">
    <property type="entry name" value="PPM-type_phosphatase-like_dom"/>
</dbReference>
<evidence type="ECO:0000259" key="2">
    <source>
        <dbReference type="Pfam" id="PF00481"/>
    </source>
</evidence>
<dbReference type="Pfam" id="PF00481">
    <property type="entry name" value="PP2C"/>
    <property type="match status" value="1"/>
</dbReference>
<keyword evidence="3" id="KW-1185">Reference proteome</keyword>
<reference evidence="4" key="1">
    <citation type="submission" date="2017-02" db="UniProtKB">
        <authorList>
            <consortium name="WormBaseParasite"/>
        </authorList>
    </citation>
    <scope>IDENTIFICATION</scope>
</reference>
<evidence type="ECO:0000256" key="1">
    <source>
        <dbReference type="SAM" id="MobiDB-lite"/>
    </source>
</evidence>
<sequence>MLNDTTDPTDTTTPPTCHTSTIEIPRGGNDDDEYFHTAKQRTPANVGYMGSETRKEHNAMYSSESSDLKSSSTNYSTCAEIPYSRSSAVIVFIYGNKMFIGSIGDSRIVLVRQRCHYMDVMYLNEPPLAWFPLTAAKNSCFENKRYILFQEPIIRGGFLLDEQSIFLLMFNDGVTKNMLDMERDPRTSSQINQAAVQMVNKLLEKKYRTEERTQENDWGIISRFCFSEISRKVIAHIRHSYSRKCKPNANAKREGMSFLYADLRPLSASVDLPDHIRVKKACLSEPLIIRKAP</sequence>
<protein>
    <submittedName>
        <fullName evidence="4">PPM-type phosphatase domain-containing protein</fullName>
    </submittedName>
</protein>
<evidence type="ECO:0000313" key="4">
    <source>
        <dbReference type="WBParaSite" id="EEL_0000893001-mRNA-1"/>
    </source>
</evidence>